<dbReference type="InterPro" id="IPR005147">
    <property type="entry name" value="tRNA_synthase_B5-dom"/>
</dbReference>
<dbReference type="InterPro" id="IPR005121">
    <property type="entry name" value="Fdx_antiC-bd"/>
</dbReference>
<dbReference type="SUPFAM" id="SSF46955">
    <property type="entry name" value="Putative DNA-binding domain"/>
    <property type="match status" value="1"/>
</dbReference>
<protein>
    <recommendedName>
        <fullName evidence="15">Phenylalanine--tRNA ligase beta subunit</fullName>
        <ecNumber evidence="15">6.1.1.20</ecNumber>
    </recommendedName>
    <alternativeName>
        <fullName evidence="15">Phenylalanyl-tRNA synthetase beta subunit</fullName>
        <shortName evidence="15">PheRS</shortName>
    </alternativeName>
</protein>
<evidence type="ECO:0000256" key="7">
    <source>
        <dbReference type="ARBA" id="ARBA00022723"/>
    </source>
</evidence>
<dbReference type="NCBIfam" id="TIGR00472">
    <property type="entry name" value="pheT_bact"/>
    <property type="match status" value="1"/>
</dbReference>
<dbReference type="NCBIfam" id="NF045760">
    <property type="entry name" value="YtpR"/>
    <property type="match status" value="1"/>
</dbReference>
<dbReference type="SUPFAM" id="SSF56037">
    <property type="entry name" value="PheT/TilS domain"/>
    <property type="match status" value="1"/>
</dbReference>
<dbReference type="InterPro" id="IPR045864">
    <property type="entry name" value="aa-tRNA-synth_II/BPL/LPL"/>
</dbReference>
<evidence type="ECO:0000256" key="2">
    <source>
        <dbReference type="ARBA" id="ARBA00008653"/>
    </source>
</evidence>
<feature type="binding site" evidence="15">
    <location>
        <position position="452"/>
    </location>
    <ligand>
        <name>Mg(2+)</name>
        <dbReference type="ChEBI" id="CHEBI:18420"/>
        <note>shared with alpha subunit</note>
    </ligand>
</feature>
<dbReference type="Gene3D" id="3.30.70.380">
    <property type="entry name" value="Ferrodoxin-fold anticodon-binding domain"/>
    <property type="match status" value="1"/>
</dbReference>
<name>A0A7V4U384_CALAY</name>
<dbReference type="SMART" id="SM00896">
    <property type="entry name" value="FDX-ACB"/>
    <property type="match status" value="1"/>
</dbReference>
<evidence type="ECO:0000256" key="5">
    <source>
        <dbReference type="ARBA" id="ARBA00022555"/>
    </source>
</evidence>
<dbReference type="InterPro" id="IPR033714">
    <property type="entry name" value="tRNA_bind_bactPheRS"/>
</dbReference>
<gene>
    <name evidence="15" type="primary">pheT</name>
    <name evidence="20" type="ORF">ENK44_16115</name>
</gene>
<dbReference type="CDD" id="cd00769">
    <property type="entry name" value="PheRS_beta_core"/>
    <property type="match status" value="1"/>
</dbReference>
<dbReference type="InterPro" id="IPR012340">
    <property type="entry name" value="NA-bd_OB-fold"/>
</dbReference>
<dbReference type="PROSITE" id="PS50886">
    <property type="entry name" value="TRBD"/>
    <property type="match status" value="1"/>
</dbReference>
<evidence type="ECO:0000256" key="13">
    <source>
        <dbReference type="ARBA" id="ARBA00023146"/>
    </source>
</evidence>
<dbReference type="InterPro" id="IPR005146">
    <property type="entry name" value="B3/B4_tRNA-bd"/>
</dbReference>
<comment type="catalytic activity">
    <reaction evidence="14 15">
        <text>tRNA(Phe) + L-phenylalanine + ATP = L-phenylalanyl-tRNA(Phe) + AMP + diphosphate + H(+)</text>
        <dbReference type="Rhea" id="RHEA:19413"/>
        <dbReference type="Rhea" id="RHEA-COMP:9668"/>
        <dbReference type="Rhea" id="RHEA-COMP:9699"/>
        <dbReference type="ChEBI" id="CHEBI:15378"/>
        <dbReference type="ChEBI" id="CHEBI:30616"/>
        <dbReference type="ChEBI" id="CHEBI:33019"/>
        <dbReference type="ChEBI" id="CHEBI:58095"/>
        <dbReference type="ChEBI" id="CHEBI:78442"/>
        <dbReference type="ChEBI" id="CHEBI:78531"/>
        <dbReference type="ChEBI" id="CHEBI:456215"/>
        <dbReference type="EC" id="6.1.1.20"/>
    </reaction>
</comment>
<evidence type="ECO:0000256" key="8">
    <source>
        <dbReference type="ARBA" id="ARBA00022741"/>
    </source>
</evidence>
<keyword evidence="7 15" id="KW-0479">Metal-binding</keyword>
<dbReference type="PROSITE" id="PS51483">
    <property type="entry name" value="B5"/>
    <property type="match status" value="1"/>
</dbReference>
<evidence type="ECO:0000256" key="16">
    <source>
        <dbReference type="PROSITE-ProRule" id="PRU00209"/>
    </source>
</evidence>
<dbReference type="Pfam" id="PF03484">
    <property type="entry name" value="B5"/>
    <property type="match status" value="1"/>
</dbReference>
<dbReference type="Pfam" id="PF01588">
    <property type="entry name" value="tRNA_bind"/>
    <property type="match status" value="1"/>
</dbReference>
<evidence type="ECO:0000313" key="20">
    <source>
        <dbReference type="EMBL" id="HGY57235.1"/>
    </source>
</evidence>
<feature type="binding site" evidence="15">
    <location>
        <position position="462"/>
    </location>
    <ligand>
        <name>Mg(2+)</name>
        <dbReference type="ChEBI" id="CHEBI:18420"/>
        <note>shared with alpha subunit</note>
    </ligand>
</feature>
<keyword evidence="10 15" id="KW-0460">Magnesium</keyword>
<dbReference type="PANTHER" id="PTHR10947:SF0">
    <property type="entry name" value="PHENYLALANINE--TRNA LIGASE BETA SUBUNIT"/>
    <property type="match status" value="1"/>
</dbReference>
<evidence type="ECO:0000256" key="9">
    <source>
        <dbReference type="ARBA" id="ARBA00022840"/>
    </source>
</evidence>
<comment type="subcellular location">
    <subcellularLocation>
        <location evidence="1 15">Cytoplasm</location>
    </subcellularLocation>
</comment>
<dbReference type="InterPro" id="IPR041616">
    <property type="entry name" value="PheRS_beta_core"/>
</dbReference>
<evidence type="ECO:0000256" key="1">
    <source>
        <dbReference type="ARBA" id="ARBA00004496"/>
    </source>
</evidence>
<comment type="caution">
    <text evidence="20">The sequence shown here is derived from an EMBL/GenBank/DDBJ whole genome shotgun (WGS) entry which is preliminary data.</text>
</comment>
<comment type="cofactor">
    <cofactor evidence="15">
        <name>Mg(2+)</name>
        <dbReference type="ChEBI" id="CHEBI:18420"/>
    </cofactor>
    <text evidence="15">Binds 2 magnesium ions per tetramer.</text>
</comment>
<dbReference type="EC" id="6.1.1.20" evidence="15"/>
<dbReference type="AlphaFoldDB" id="A0A7V4U384"/>
<feature type="domain" description="FDX-ACB" evidence="18">
    <location>
        <begin position="700"/>
        <end position="793"/>
    </location>
</feature>
<dbReference type="HAMAP" id="MF_00283">
    <property type="entry name" value="Phe_tRNA_synth_beta1"/>
    <property type="match status" value="1"/>
</dbReference>
<dbReference type="InterPro" id="IPR002547">
    <property type="entry name" value="tRNA-bd_dom"/>
</dbReference>
<dbReference type="Pfam" id="PF17759">
    <property type="entry name" value="tRNA_synthFbeta"/>
    <property type="match status" value="1"/>
</dbReference>
<feature type="binding site" evidence="15">
    <location>
        <position position="461"/>
    </location>
    <ligand>
        <name>Mg(2+)</name>
        <dbReference type="ChEBI" id="CHEBI:18420"/>
        <note>shared with alpha subunit</note>
    </ligand>
</feature>
<comment type="subunit">
    <text evidence="3 15">Tetramer of two alpha and two beta subunits.</text>
</comment>
<dbReference type="GO" id="GO:0000287">
    <property type="term" value="F:magnesium ion binding"/>
    <property type="evidence" value="ECO:0007669"/>
    <property type="project" value="UniProtKB-UniRule"/>
</dbReference>
<evidence type="ECO:0000256" key="4">
    <source>
        <dbReference type="ARBA" id="ARBA00022490"/>
    </source>
</evidence>
<dbReference type="SMART" id="SM00873">
    <property type="entry name" value="B3_4"/>
    <property type="match status" value="1"/>
</dbReference>
<keyword evidence="12 15" id="KW-0648">Protein biosynthesis</keyword>
<dbReference type="Proteomes" id="UP000885779">
    <property type="component" value="Unassembled WGS sequence"/>
</dbReference>
<accession>A0A7V4U384</accession>
<evidence type="ECO:0000256" key="14">
    <source>
        <dbReference type="ARBA" id="ARBA00049255"/>
    </source>
</evidence>
<keyword evidence="4 15" id="KW-0963">Cytoplasm</keyword>
<evidence type="ECO:0000256" key="11">
    <source>
        <dbReference type="ARBA" id="ARBA00022884"/>
    </source>
</evidence>
<dbReference type="EMBL" id="DRQG01000150">
    <property type="protein sequence ID" value="HGY57235.1"/>
    <property type="molecule type" value="Genomic_DNA"/>
</dbReference>
<evidence type="ECO:0000256" key="10">
    <source>
        <dbReference type="ARBA" id="ARBA00022842"/>
    </source>
</evidence>
<evidence type="ECO:0000259" key="17">
    <source>
        <dbReference type="PROSITE" id="PS50886"/>
    </source>
</evidence>
<dbReference type="SMART" id="SM00874">
    <property type="entry name" value="B5"/>
    <property type="match status" value="1"/>
</dbReference>
<dbReference type="InterPro" id="IPR009061">
    <property type="entry name" value="DNA-bd_dom_put_sf"/>
</dbReference>
<dbReference type="InterPro" id="IPR045060">
    <property type="entry name" value="Phe-tRNA-ligase_IIc_bsu"/>
</dbReference>
<dbReference type="SUPFAM" id="SSF54991">
    <property type="entry name" value="Anticodon-binding domain of PheRS"/>
    <property type="match status" value="1"/>
</dbReference>
<evidence type="ECO:0000259" key="19">
    <source>
        <dbReference type="PROSITE" id="PS51483"/>
    </source>
</evidence>
<keyword evidence="9 15" id="KW-0067">ATP-binding</keyword>
<evidence type="ECO:0000256" key="12">
    <source>
        <dbReference type="ARBA" id="ARBA00022917"/>
    </source>
</evidence>
<feature type="domain" description="TRNA-binding" evidence="17">
    <location>
        <begin position="39"/>
        <end position="147"/>
    </location>
</feature>
<dbReference type="Gene3D" id="3.50.40.10">
    <property type="entry name" value="Phenylalanyl-trna Synthetase, Chain B, domain 3"/>
    <property type="match status" value="1"/>
</dbReference>
<evidence type="ECO:0000259" key="18">
    <source>
        <dbReference type="PROSITE" id="PS51447"/>
    </source>
</evidence>
<dbReference type="FunFam" id="3.50.40.10:FF:000001">
    <property type="entry name" value="Phenylalanine--tRNA ligase beta subunit"/>
    <property type="match status" value="1"/>
</dbReference>
<dbReference type="SUPFAM" id="SSF50249">
    <property type="entry name" value="Nucleic acid-binding proteins"/>
    <property type="match status" value="1"/>
</dbReference>
<sequence length="794" mass="89454">MKVTYNWLKDYIQFDETPQELADKLTEVGFEVEELFPLYPSFNGVVVGKVEEVKKHPDADKLSLCVVNDGSERYQVICGAPNVAEGQIVPFAKVGARLPNGFKIKKAKIRGVESFGMICSREELGLEEKSDGIWAIESDYPTGSDLNELLQKEQDFVYDFFITPNRPDCLSVYGIAREVAAITGNVLRFPEFDLQEDAAEKAADTIAVHIEDTEGCPRYAARLVRGVKVGPSPEWMQKRLQAVGIRPINNIVDVTNYVLMELGHPLHAFDLKEVKGHEIHVRASRKGEKFITLDDKEREIPANTVMICDKERAVAIGGIMGGQNSEVSDSTTDILLECAYFKPQRIASSSKKLGLSSEASQRFERGVDPNGVPLAINRAASLIAELAGGKIPAGMVDVYPKPIEPLTIDFRPERVNKVLGSTLSRETIVDKLRSIQLQIDGNRAVVPTFRVDLKSEIDLVEEVARLVNFSNLPARETTEIPYEFEQPRTEIVLQFLRQKMLETGVQEIFTNSMLKKEEAAYFEQGGTPIHILNPISDDMAAMRPSLLPGMLKAVAHNINRNQFNLQFFEIGRVFTDYQTNKLPHQPYQVAAVITGNRYPEHWSQKAQPVDFYDIKGLLETFLSKIFLDNIQFILYDKARYFDSSQTIAIQIKNNIIGLCGKVDEAVCGALGIERDVFAFEVNADELSELIRFERIYEPIPRFPYVEKDLAFVIDDSILSADLLDFIRQTAGKLLRDVDVFDVFSGKSVPKGKKSVAIRLRFQSPERTLKDEEVDKIFRRIIQRVTLNFGITLRD</sequence>
<keyword evidence="6 15" id="KW-0436">Ligase</keyword>
<dbReference type="InterPro" id="IPR020825">
    <property type="entry name" value="Phe-tRNA_synthase-like_B3/B4"/>
</dbReference>
<dbReference type="Pfam" id="PF03483">
    <property type="entry name" value="B3_4"/>
    <property type="match status" value="1"/>
</dbReference>
<keyword evidence="5 16" id="KW-0820">tRNA-binding</keyword>
<dbReference type="GO" id="GO:0000049">
    <property type="term" value="F:tRNA binding"/>
    <property type="evidence" value="ECO:0007669"/>
    <property type="project" value="UniProtKB-UniRule"/>
</dbReference>
<organism evidence="20">
    <name type="scientific">Caldithrix abyssi</name>
    <dbReference type="NCBI Taxonomy" id="187145"/>
    <lineage>
        <taxon>Bacteria</taxon>
        <taxon>Pseudomonadati</taxon>
        <taxon>Calditrichota</taxon>
        <taxon>Calditrichia</taxon>
        <taxon>Calditrichales</taxon>
        <taxon>Calditrichaceae</taxon>
        <taxon>Caldithrix</taxon>
    </lineage>
</organism>
<dbReference type="GO" id="GO:0005524">
    <property type="term" value="F:ATP binding"/>
    <property type="evidence" value="ECO:0007669"/>
    <property type="project" value="UniProtKB-UniRule"/>
</dbReference>
<dbReference type="PANTHER" id="PTHR10947">
    <property type="entry name" value="PHENYLALANYL-TRNA SYNTHETASE BETA CHAIN AND LEUCINE-RICH REPEAT-CONTAINING PROTEIN 47"/>
    <property type="match status" value="1"/>
</dbReference>
<dbReference type="InterPro" id="IPR036690">
    <property type="entry name" value="Fdx_antiC-bd_sf"/>
</dbReference>
<dbReference type="CDD" id="cd02796">
    <property type="entry name" value="tRNA_bind_bactPheRS"/>
    <property type="match status" value="1"/>
</dbReference>
<dbReference type="Gene3D" id="3.30.930.10">
    <property type="entry name" value="Bira Bifunctional Protein, Domain 2"/>
    <property type="match status" value="1"/>
</dbReference>
<evidence type="ECO:0000256" key="6">
    <source>
        <dbReference type="ARBA" id="ARBA00022598"/>
    </source>
</evidence>
<keyword evidence="11 16" id="KW-0694">RNA-binding</keyword>
<feature type="domain" description="B5" evidence="19">
    <location>
        <begin position="403"/>
        <end position="474"/>
    </location>
</feature>
<evidence type="ECO:0000256" key="15">
    <source>
        <dbReference type="HAMAP-Rule" id="MF_00283"/>
    </source>
</evidence>
<dbReference type="Gene3D" id="2.40.50.140">
    <property type="entry name" value="Nucleic acid-binding proteins"/>
    <property type="match status" value="1"/>
</dbReference>
<proteinExistence type="inferred from homology"/>
<dbReference type="Pfam" id="PF03147">
    <property type="entry name" value="FDX-ACB"/>
    <property type="match status" value="1"/>
</dbReference>
<keyword evidence="8 15" id="KW-0547">Nucleotide-binding</keyword>
<dbReference type="SUPFAM" id="SSF55681">
    <property type="entry name" value="Class II aaRS and biotin synthetases"/>
    <property type="match status" value="1"/>
</dbReference>
<dbReference type="PROSITE" id="PS51447">
    <property type="entry name" value="FDX_ACB"/>
    <property type="match status" value="1"/>
</dbReference>
<dbReference type="Gene3D" id="3.30.56.10">
    <property type="match status" value="2"/>
</dbReference>
<keyword evidence="13 15" id="KW-0030">Aminoacyl-tRNA synthetase</keyword>
<feature type="binding site" evidence="15">
    <location>
        <position position="458"/>
    </location>
    <ligand>
        <name>Mg(2+)</name>
        <dbReference type="ChEBI" id="CHEBI:18420"/>
        <note>shared with alpha subunit</note>
    </ligand>
</feature>
<evidence type="ECO:0000256" key="3">
    <source>
        <dbReference type="ARBA" id="ARBA00011209"/>
    </source>
</evidence>
<dbReference type="FunFam" id="3.30.70.380:FF:000001">
    <property type="entry name" value="Phenylalanine--tRNA ligase beta subunit"/>
    <property type="match status" value="1"/>
</dbReference>
<dbReference type="GO" id="GO:0009328">
    <property type="term" value="C:phenylalanine-tRNA ligase complex"/>
    <property type="evidence" value="ECO:0007669"/>
    <property type="project" value="TreeGrafter"/>
</dbReference>
<dbReference type="GO" id="GO:0004826">
    <property type="term" value="F:phenylalanine-tRNA ligase activity"/>
    <property type="evidence" value="ECO:0007669"/>
    <property type="project" value="UniProtKB-UniRule"/>
</dbReference>
<dbReference type="GO" id="GO:0006432">
    <property type="term" value="P:phenylalanyl-tRNA aminoacylation"/>
    <property type="evidence" value="ECO:0007669"/>
    <property type="project" value="UniProtKB-UniRule"/>
</dbReference>
<dbReference type="FunFam" id="2.40.50.140:FF:000045">
    <property type="entry name" value="Phenylalanine--tRNA ligase beta subunit"/>
    <property type="match status" value="1"/>
</dbReference>
<reference evidence="20" key="1">
    <citation type="journal article" date="2020" name="mSystems">
        <title>Genome- and Community-Level Interaction Insights into Carbon Utilization and Element Cycling Functions of Hydrothermarchaeota in Hydrothermal Sediment.</title>
        <authorList>
            <person name="Zhou Z."/>
            <person name="Liu Y."/>
            <person name="Xu W."/>
            <person name="Pan J."/>
            <person name="Luo Z.H."/>
            <person name="Li M."/>
        </authorList>
    </citation>
    <scope>NUCLEOTIDE SEQUENCE [LARGE SCALE GENOMIC DNA]</scope>
    <source>
        <strain evidence="20">HyVt-577</strain>
    </source>
</reference>
<dbReference type="InterPro" id="IPR004532">
    <property type="entry name" value="Phe-tRNA-ligase_IIc_bsu_bact"/>
</dbReference>
<comment type="similarity">
    <text evidence="2 15">Belongs to the phenylalanyl-tRNA synthetase beta subunit family. Type 1 subfamily.</text>
</comment>